<dbReference type="STRING" id="2074.BG845_06319"/>
<keyword evidence="7" id="KW-1185">Reference proteome</keyword>
<feature type="domain" description="NlpC/P60" evidence="5">
    <location>
        <begin position="198"/>
        <end position="321"/>
    </location>
</feature>
<dbReference type="InterPro" id="IPR038765">
    <property type="entry name" value="Papain-like_cys_pep_sf"/>
</dbReference>
<dbReference type="PANTHER" id="PTHR47359">
    <property type="entry name" value="PEPTIDOGLYCAN DL-ENDOPEPTIDASE CWLO"/>
    <property type="match status" value="1"/>
</dbReference>
<dbReference type="EMBL" id="MIGB01000058">
    <property type="protein sequence ID" value="OSY35086.1"/>
    <property type="molecule type" value="Genomic_DNA"/>
</dbReference>
<dbReference type="PROSITE" id="PS51935">
    <property type="entry name" value="NLPC_P60"/>
    <property type="match status" value="1"/>
</dbReference>
<comment type="similarity">
    <text evidence="1">Belongs to the peptidase C40 family.</text>
</comment>
<dbReference type="Pfam" id="PF01464">
    <property type="entry name" value="SLT"/>
    <property type="match status" value="1"/>
</dbReference>
<dbReference type="AlphaFoldDB" id="A0A1Y2MIJ2"/>
<dbReference type="InterPro" id="IPR000064">
    <property type="entry name" value="NLP_P60_dom"/>
</dbReference>
<sequence length="321" mass="31927">MSGRSPVAVVLGVAAAGLMLFVAAVAAVFSTSPLGVASGASADAVSDVPAPMLALYRQAALGCPGLDWSVLAAVGKVETDHGRSRLPGVTSGENSAGAAGPMQFLAPTFAAVIAAHPPPPGGATPPSRYDPHDAVHTAAAYLCDSGAHTTPERPGDLRGALFAYNHSTAYVDQVLDQAAHYRAPAPAPAPVPAPGAGSGAGLAALGYARGQLGLPYLWGGDGPAAGEAGFDCSGLTTAAWASVGIAIPRTAHTQYRALPPVPLDQLQAGDLVFFGTPSRVHHVGIATGAGTAMIHAPDRGQTVRLGDAATLPDLLAAARPA</sequence>
<dbReference type="EC" id="3.4.-.-" evidence="6"/>
<evidence type="ECO:0000256" key="1">
    <source>
        <dbReference type="ARBA" id="ARBA00007074"/>
    </source>
</evidence>
<dbReference type="GO" id="GO:0008234">
    <property type="term" value="F:cysteine-type peptidase activity"/>
    <property type="evidence" value="ECO:0007669"/>
    <property type="project" value="UniProtKB-KW"/>
</dbReference>
<evidence type="ECO:0000256" key="3">
    <source>
        <dbReference type="ARBA" id="ARBA00022801"/>
    </source>
</evidence>
<name>A0A1Y2MIJ2_PSEAH</name>
<dbReference type="InterPro" id="IPR051794">
    <property type="entry name" value="PG_Endopeptidase_C40"/>
</dbReference>
<dbReference type="RefSeq" id="WP_232021064.1">
    <property type="nucleotide sequence ID" value="NZ_AP018920.1"/>
</dbReference>
<comment type="caution">
    <text evidence="6">The sequence shown here is derived from an EMBL/GenBank/DDBJ whole genome shotgun (WGS) entry which is preliminary data.</text>
</comment>
<accession>A0A1Y2MIJ2</accession>
<reference evidence="6 7" key="1">
    <citation type="submission" date="2016-09" db="EMBL/GenBank/DDBJ databases">
        <title>Pseudonocardia autotrophica DSM535, a candidate organism with high potential of specific P450 cytochromes.</title>
        <authorList>
            <person name="Grumaz C."/>
            <person name="Vainshtein Y."/>
            <person name="Kirstahler P."/>
            <person name="Sohn K."/>
        </authorList>
    </citation>
    <scope>NUCLEOTIDE SEQUENCE [LARGE SCALE GENOMIC DNA]</scope>
    <source>
        <strain evidence="6 7">DSM 535</strain>
    </source>
</reference>
<dbReference type="PANTHER" id="PTHR47359:SF3">
    <property type="entry name" value="NLP_P60 DOMAIN-CONTAINING PROTEIN-RELATED"/>
    <property type="match status" value="1"/>
</dbReference>
<keyword evidence="4" id="KW-0788">Thiol protease</keyword>
<organism evidence="6 7">
    <name type="scientific">Pseudonocardia autotrophica</name>
    <name type="common">Amycolata autotrophica</name>
    <name type="synonym">Nocardia autotrophica</name>
    <dbReference type="NCBI Taxonomy" id="2074"/>
    <lineage>
        <taxon>Bacteria</taxon>
        <taxon>Bacillati</taxon>
        <taxon>Actinomycetota</taxon>
        <taxon>Actinomycetes</taxon>
        <taxon>Pseudonocardiales</taxon>
        <taxon>Pseudonocardiaceae</taxon>
        <taxon>Pseudonocardia</taxon>
    </lineage>
</organism>
<evidence type="ECO:0000313" key="6">
    <source>
        <dbReference type="EMBL" id="OSY35086.1"/>
    </source>
</evidence>
<evidence type="ECO:0000256" key="4">
    <source>
        <dbReference type="ARBA" id="ARBA00022807"/>
    </source>
</evidence>
<dbReference type="InterPro" id="IPR008258">
    <property type="entry name" value="Transglycosylase_SLT_dom_1"/>
</dbReference>
<evidence type="ECO:0000259" key="5">
    <source>
        <dbReference type="PROSITE" id="PS51935"/>
    </source>
</evidence>
<keyword evidence="2" id="KW-0645">Protease</keyword>
<keyword evidence="3 6" id="KW-0378">Hydrolase</keyword>
<evidence type="ECO:0000313" key="7">
    <source>
        <dbReference type="Proteomes" id="UP000194360"/>
    </source>
</evidence>
<protein>
    <submittedName>
        <fullName evidence="6">Murein DD-endopeptidase MepH</fullName>
        <ecNumber evidence="6">3.4.-.-</ecNumber>
    </submittedName>
</protein>
<dbReference type="Pfam" id="PF00877">
    <property type="entry name" value="NLPC_P60"/>
    <property type="match status" value="1"/>
</dbReference>
<gene>
    <name evidence="6" type="primary">mepH_2</name>
    <name evidence="6" type="ORF">BG845_06319</name>
</gene>
<dbReference type="Gene3D" id="3.90.1720.10">
    <property type="entry name" value="endopeptidase domain like (from Nostoc punctiforme)"/>
    <property type="match status" value="1"/>
</dbReference>
<dbReference type="InterPro" id="IPR023346">
    <property type="entry name" value="Lysozyme-like_dom_sf"/>
</dbReference>
<dbReference type="Gene3D" id="1.10.530.10">
    <property type="match status" value="1"/>
</dbReference>
<dbReference type="SUPFAM" id="SSF53955">
    <property type="entry name" value="Lysozyme-like"/>
    <property type="match status" value="1"/>
</dbReference>
<dbReference type="GO" id="GO:0006508">
    <property type="term" value="P:proteolysis"/>
    <property type="evidence" value="ECO:0007669"/>
    <property type="project" value="UniProtKB-KW"/>
</dbReference>
<dbReference type="SUPFAM" id="SSF54001">
    <property type="entry name" value="Cysteine proteinases"/>
    <property type="match status" value="1"/>
</dbReference>
<proteinExistence type="inferred from homology"/>
<evidence type="ECO:0000256" key="2">
    <source>
        <dbReference type="ARBA" id="ARBA00022670"/>
    </source>
</evidence>
<dbReference type="Proteomes" id="UP000194360">
    <property type="component" value="Unassembled WGS sequence"/>
</dbReference>
<dbReference type="CDD" id="cd13399">
    <property type="entry name" value="Slt35-like"/>
    <property type="match status" value="1"/>
</dbReference>